<reference evidence="1" key="1">
    <citation type="journal article" date="2022" name="bioRxiv">
        <title>Population genetic analysis of Ophidiomyces ophidiicola, the causative agent of snake fungal disease, indicates recent introductions to the USA.</title>
        <authorList>
            <person name="Ladner J.T."/>
            <person name="Palmer J.M."/>
            <person name="Ettinger C.L."/>
            <person name="Stajich J.E."/>
            <person name="Farrell T.M."/>
            <person name="Glorioso B.M."/>
            <person name="Lawson B."/>
            <person name="Price S.J."/>
            <person name="Stengle A.G."/>
            <person name="Grear D.A."/>
            <person name="Lorch J.M."/>
        </authorList>
    </citation>
    <scope>NUCLEOTIDE SEQUENCE</scope>
    <source>
        <strain evidence="1">NWHC 24266-5</strain>
    </source>
</reference>
<sequence>MPISSLVHLQNVHTPHVPHSPAPRRTLTDTDRRNMCMYHEENPHVKQTEIGAMFGVERSTVSKVLRQKEKYLYPEEGSTSPTKRSKVKFPDIEKALSNWARNHQRQGRDLSDAMIKEKALFFANSVGNGDGHQKLLNSAWLEKFKKKNGLFVTQTRKNSIDTGNTSETTSTVNSGTQTPCSRSPLSPSIPTSPSPISPKKEFDVFRKGSIDCITTQRTEDFSHVFSPTTSPLETIAMSNHISSAFISEKDSTGHQPKKQRSQTLEIPSLEQKFISDESADPGRPQVLQPSVIEDTANGITDETVITNGRPRPEINTESIQSPIFSQSNPISPISSPSSPTQDEARQALELVKSYFRNRPSGVETQDLAMINKLICTLDLVHTRNPTLDPIDEHTDFPRMTKKRSIHAL</sequence>
<dbReference type="EMBL" id="JALBCA010000048">
    <property type="protein sequence ID" value="KAI2386408.1"/>
    <property type="molecule type" value="Genomic_DNA"/>
</dbReference>
<proteinExistence type="predicted"/>
<evidence type="ECO:0000313" key="1">
    <source>
        <dbReference type="EMBL" id="KAI2386408.1"/>
    </source>
</evidence>
<organism evidence="1">
    <name type="scientific">Ophidiomyces ophidiicola</name>
    <dbReference type="NCBI Taxonomy" id="1387563"/>
    <lineage>
        <taxon>Eukaryota</taxon>
        <taxon>Fungi</taxon>
        <taxon>Dikarya</taxon>
        <taxon>Ascomycota</taxon>
        <taxon>Pezizomycotina</taxon>
        <taxon>Eurotiomycetes</taxon>
        <taxon>Eurotiomycetidae</taxon>
        <taxon>Onygenales</taxon>
        <taxon>Onygenaceae</taxon>
        <taxon>Ophidiomyces</taxon>
    </lineage>
</organism>
<gene>
    <name evidence="1" type="ORF">LOY88_003604</name>
</gene>
<name>A0ACB8UVY1_9EURO</name>
<accession>A0ACB8UVY1</accession>
<protein>
    <submittedName>
        <fullName evidence="1">Uncharacterized protein</fullName>
    </submittedName>
</protein>
<comment type="caution">
    <text evidence="1">The sequence shown here is derived from an EMBL/GenBank/DDBJ whole genome shotgun (WGS) entry which is preliminary data.</text>
</comment>